<dbReference type="GeneTree" id="ENSGT00940000178056"/>
<name>A0A3B4VDY6_SERDU</name>
<evidence type="ECO:0000256" key="5">
    <source>
        <dbReference type="SAM" id="Phobius"/>
    </source>
</evidence>
<dbReference type="AlphaFoldDB" id="A0A3B4VDY6"/>
<evidence type="ECO:0000256" key="1">
    <source>
        <dbReference type="ARBA" id="ARBA00004141"/>
    </source>
</evidence>
<dbReference type="PANTHER" id="PTHR19282:SF511">
    <property type="entry name" value="TETRASPANIN"/>
    <property type="match status" value="1"/>
</dbReference>
<dbReference type="InterPro" id="IPR018499">
    <property type="entry name" value="Tetraspanin/Peripherin"/>
</dbReference>
<feature type="transmembrane region" description="Helical" evidence="5">
    <location>
        <begin position="192"/>
        <end position="216"/>
    </location>
</feature>
<sequence length="227" mass="25150">PEYTHKHKHFLFFFLNENIVKFLFQASGVALITIGVLQYSTYTQIGTFAGGGLSKIAIVLIAVGVTIALISLLGHVGAFINNSSMVTCVSNIIFHNGFGVNLPFFFLFFLQWNMYRNRSTNTSVIWCNPHVLYTMSQFSCCGADSYEDWSESVGWENHDAVPDSCCVVKISYVCAHPQGCTWAIKLFLLKNLVWVGAVCIALGVLFGVLVGVCLCLDIKGKNYENFS</sequence>
<organism evidence="6 7">
    <name type="scientific">Seriola dumerili</name>
    <name type="common">Greater amberjack</name>
    <name type="synonym">Caranx dumerili</name>
    <dbReference type="NCBI Taxonomy" id="41447"/>
    <lineage>
        <taxon>Eukaryota</taxon>
        <taxon>Metazoa</taxon>
        <taxon>Chordata</taxon>
        <taxon>Craniata</taxon>
        <taxon>Vertebrata</taxon>
        <taxon>Euteleostomi</taxon>
        <taxon>Actinopterygii</taxon>
        <taxon>Neopterygii</taxon>
        <taxon>Teleostei</taxon>
        <taxon>Neoteleostei</taxon>
        <taxon>Acanthomorphata</taxon>
        <taxon>Carangaria</taxon>
        <taxon>Carangiformes</taxon>
        <taxon>Carangidae</taxon>
        <taxon>Seriola</taxon>
    </lineage>
</organism>
<evidence type="ECO:0000313" key="6">
    <source>
        <dbReference type="Ensembl" id="ENSSDUP00000028859.1"/>
    </source>
</evidence>
<dbReference type="PRINTS" id="PR00259">
    <property type="entry name" value="TMFOUR"/>
</dbReference>
<dbReference type="GO" id="GO:0005886">
    <property type="term" value="C:plasma membrane"/>
    <property type="evidence" value="ECO:0007669"/>
    <property type="project" value="TreeGrafter"/>
</dbReference>
<feature type="transmembrane region" description="Helical" evidence="5">
    <location>
        <begin position="12"/>
        <end position="36"/>
    </location>
</feature>
<reference evidence="6" key="2">
    <citation type="submission" date="2025-09" db="UniProtKB">
        <authorList>
            <consortium name="Ensembl"/>
        </authorList>
    </citation>
    <scope>IDENTIFICATION</scope>
</reference>
<accession>A0A3B4VDY6</accession>
<protein>
    <submittedName>
        <fullName evidence="6">Uncharacterized protein</fullName>
    </submittedName>
</protein>
<evidence type="ECO:0000256" key="4">
    <source>
        <dbReference type="ARBA" id="ARBA00023136"/>
    </source>
</evidence>
<reference evidence="6" key="1">
    <citation type="submission" date="2025-08" db="UniProtKB">
        <authorList>
            <consortium name="Ensembl"/>
        </authorList>
    </citation>
    <scope>IDENTIFICATION</scope>
</reference>
<dbReference type="Gene3D" id="1.10.1450.10">
    <property type="entry name" value="Tetraspanin"/>
    <property type="match status" value="1"/>
</dbReference>
<dbReference type="InterPro" id="IPR008952">
    <property type="entry name" value="Tetraspanin_EC2_sf"/>
</dbReference>
<evidence type="ECO:0000256" key="3">
    <source>
        <dbReference type="ARBA" id="ARBA00022989"/>
    </source>
</evidence>
<dbReference type="Proteomes" id="UP000261420">
    <property type="component" value="Unplaced"/>
</dbReference>
<dbReference type="Ensembl" id="ENSSDUT00000029352.1">
    <property type="protein sequence ID" value="ENSSDUP00000028859.1"/>
    <property type="gene ID" value="ENSSDUG00000020803.1"/>
</dbReference>
<evidence type="ECO:0000313" key="7">
    <source>
        <dbReference type="Proteomes" id="UP000261420"/>
    </source>
</evidence>
<keyword evidence="4 5" id="KW-0472">Membrane</keyword>
<keyword evidence="7" id="KW-1185">Reference proteome</keyword>
<evidence type="ECO:0000256" key="2">
    <source>
        <dbReference type="ARBA" id="ARBA00022692"/>
    </source>
</evidence>
<feature type="transmembrane region" description="Helical" evidence="5">
    <location>
        <begin position="56"/>
        <end position="80"/>
    </location>
</feature>
<keyword evidence="2 5" id="KW-0812">Transmembrane</keyword>
<feature type="transmembrane region" description="Helical" evidence="5">
    <location>
        <begin position="92"/>
        <end position="112"/>
    </location>
</feature>
<proteinExistence type="predicted"/>
<keyword evidence="3 5" id="KW-1133">Transmembrane helix</keyword>
<dbReference type="Pfam" id="PF00335">
    <property type="entry name" value="Tetraspanin"/>
    <property type="match status" value="1"/>
</dbReference>
<comment type="subcellular location">
    <subcellularLocation>
        <location evidence="1">Membrane</location>
        <topology evidence="1">Multi-pass membrane protein</topology>
    </subcellularLocation>
</comment>
<dbReference type="SUPFAM" id="SSF48652">
    <property type="entry name" value="Tetraspanin"/>
    <property type="match status" value="1"/>
</dbReference>
<dbReference type="PANTHER" id="PTHR19282">
    <property type="entry name" value="TETRASPANIN"/>
    <property type="match status" value="1"/>
</dbReference>